<keyword evidence="4 6" id="KW-0560">Oxidoreductase</keyword>
<keyword evidence="3 6" id="KW-0274">FAD</keyword>
<dbReference type="PROSITE" id="PS51324">
    <property type="entry name" value="ERV_ALR"/>
    <property type="match status" value="1"/>
</dbReference>
<name>A0A922T3B0_9PLEO</name>
<gene>
    <name evidence="9" type="ORF">Ptr86124_002006</name>
</gene>
<evidence type="ECO:0000256" key="4">
    <source>
        <dbReference type="ARBA" id="ARBA00023002"/>
    </source>
</evidence>
<evidence type="ECO:0000313" key="10">
    <source>
        <dbReference type="Proteomes" id="UP000249757"/>
    </source>
</evidence>
<dbReference type="InterPro" id="IPR039799">
    <property type="entry name" value="ALR/ERV"/>
</dbReference>
<evidence type="ECO:0000313" key="9">
    <source>
        <dbReference type="EMBL" id="KAI1518878.1"/>
    </source>
</evidence>
<evidence type="ECO:0000256" key="3">
    <source>
        <dbReference type="ARBA" id="ARBA00022827"/>
    </source>
</evidence>
<sequence>MIRIAGLQARVAVLALVVFAICAFVLVGPYKVTPGHISHRATGQSVGHPSQALLKGHAIAPKLANATAKAELGRAAWKVLHTTFARFPEKPTEDEQEALRSYVHLFQRLYPCGECAEHFGQVLAKYPPQVSSRTAAAMWGCFVHNVVNKRLKKPEFNCEGLGDACITEDQKYQGKLYKEKKKPQKRDSAYHDNSQALTAQNAHVEDARDEDNAVAVVDAPPRAPTPPPAAHSLGYYEHEQAAIEAPNVFDFLDASETPNAPRTKYPMDESRMLEDSQPPAYEQQYMPTIANVMQFQVDDEEKYGAQNGSYGQGQVRPSRERFDSYTTPASKPKHTRTKSGDTDIETTTKTDRKRKRNSPAELDLSLARAQDGRDAIMTDATPSLHSGLTGGLHRMLAPPEFPPSPDDSGDYANSPLSPMKRAKQGDTKALIRAQREYEKEQQKQRKADVKAREKAEKKEKDAKEKEKKEKKEKEAKEKEKKEKEKEKKDRGRDRDRKERKATTALVKIRPKKKREDSSTEVRRIRRRQYSSSVSPAPLDRKAIKAIEYNPSTSDSEPDGEGQLIVRPNGDVAPFVADPRAELFMSFVNKGPGSERGISVNKALKRFHRERNELPDHAPSKADEEKELWKNMRLKKNDRGEIVLFFAPGEVSPSEAS</sequence>
<dbReference type="InterPro" id="IPR017905">
    <property type="entry name" value="ERV/ALR_sulphydryl_oxidase"/>
</dbReference>
<dbReference type="EMBL" id="NRDI02000002">
    <property type="protein sequence ID" value="KAI1518878.1"/>
    <property type="molecule type" value="Genomic_DNA"/>
</dbReference>
<evidence type="ECO:0000259" key="8">
    <source>
        <dbReference type="PROSITE" id="PS51324"/>
    </source>
</evidence>
<dbReference type="GO" id="GO:0050660">
    <property type="term" value="F:flavin adenine dinucleotide binding"/>
    <property type="evidence" value="ECO:0007669"/>
    <property type="project" value="TreeGrafter"/>
</dbReference>
<dbReference type="EC" id="1.8.3.2" evidence="6"/>
<dbReference type="PANTHER" id="PTHR12645:SF1">
    <property type="entry name" value="FAD-LINKED SULFHYDRYL OXIDASE ERV2"/>
    <property type="match status" value="1"/>
</dbReference>
<dbReference type="InterPro" id="IPR036774">
    <property type="entry name" value="ERV/ALR_sulphydryl_oxid_sf"/>
</dbReference>
<comment type="cofactor">
    <cofactor evidence="1 6">
        <name>FAD</name>
        <dbReference type="ChEBI" id="CHEBI:57692"/>
    </cofactor>
</comment>
<evidence type="ECO:0000256" key="6">
    <source>
        <dbReference type="RuleBase" id="RU371123"/>
    </source>
</evidence>
<keyword evidence="6" id="KW-1133">Transmembrane helix</keyword>
<feature type="region of interest" description="Disordered" evidence="7">
    <location>
        <begin position="304"/>
        <end position="542"/>
    </location>
</feature>
<feature type="compositionally biased region" description="Basic and acidic residues" evidence="7">
    <location>
        <begin position="338"/>
        <end position="350"/>
    </location>
</feature>
<feature type="compositionally biased region" description="Basic and acidic residues" evidence="7">
    <location>
        <begin position="513"/>
        <end position="522"/>
    </location>
</feature>
<keyword evidence="10" id="KW-1185">Reference proteome</keyword>
<dbReference type="SUPFAM" id="SSF69000">
    <property type="entry name" value="FAD-dependent thiol oxidase"/>
    <property type="match status" value="1"/>
</dbReference>
<dbReference type="Pfam" id="PF04777">
    <property type="entry name" value="Evr1_Alr"/>
    <property type="match status" value="1"/>
</dbReference>
<proteinExistence type="predicted"/>
<evidence type="ECO:0000256" key="5">
    <source>
        <dbReference type="ARBA" id="ARBA00023157"/>
    </source>
</evidence>
<evidence type="ECO:0000256" key="1">
    <source>
        <dbReference type="ARBA" id="ARBA00001974"/>
    </source>
</evidence>
<feature type="region of interest" description="Disordered" evidence="7">
    <location>
        <begin position="253"/>
        <end position="272"/>
    </location>
</feature>
<protein>
    <recommendedName>
        <fullName evidence="6">Sulfhydryl oxidase</fullName>
        <ecNumber evidence="6">1.8.3.2</ecNumber>
    </recommendedName>
</protein>
<reference evidence="10" key="1">
    <citation type="journal article" date="2022" name="Microb. Genom.">
        <title>A global pangenome for the wheat fungal pathogen Pyrenophora tritici-repentis and prediction of effector protein structural homology.</title>
        <authorList>
            <person name="Moolhuijzen P.M."/>
            <person name="See P.T."/>
            <person name="Shi G."/>
            <person name="Powell H.R."/>
            <person name="Cockram J."/>
            <person name="Jorgensen L.N."/>
            <person name="Benslimane H."/>
            <person name="Strelkov S.E."/>
            <person name="Turner J."/>
            <person name="Liu Z."/>
            <person name="Moffat C.S."/>
        </authorList>
    </citation>
    <scope>NUCLEOTIDE SEQUENCE [LARGE SCALE GENOMIC DNA]</scope>
</reference>
<keyword evidence="2 6" id="KW-0285">Flavoprotein</keyword>
<keyword evidence="6" id="KW-0812">Transmembrane</keyword>
<evidence type="ECO:0000256" key="7">
    <source>
        <dbReference type="SAM" id="MobiDB-lite"/>
    </source>
</evidence>
<comment type="catalytic activity">
    <reaction evidence="6">
        <text>2 R'C(R)SH + O2 = R'C(R)S-S(R)CR' + H2O2</text>
        <dbReference type="Rhea" id="RHEA:17357"/>
        <dbReference type="ChEBI" id="CHEBI:15379"/>
        <dbReference type="ChEBI" id="CHEBI:16240"/>
        <dbReference type="ChEBI" id="CHEBI:16520"/>
        <dbReference type="ChEBI" id="CHEBI:17412"/>
        <dbReference type="EC" id="1.8.3.2"/>
    </reaction>
</comment>
<dbReference type="GO" id="GO:0016971">
    <property type="term" value="F:flavin-dependent sulfhydryl oxidase activity"/>
    <property type="evidence" value="ECO:0007669"/>
    <property type="project" value="InterPro"/>
</dbReference>
<evidence type="ECO:0000256" key="2">
    <source>
        <dbReference type="ARBA" id="ARBA00022630"/>
    </source>
</evidence>
<keyword evidence="6" id="KW-0472">Membrane</keyword>
<dbReference type="PANTHER" id="PTHR12645">
    <property type="entry name" value="ALR/ERV"/>
    <property type="match status" value="1"/>
</dbReference>
<organism evidence="9 10">
    <name type="scientific">Pyrenophora tritici-repentis</name>
    <dbReference type="NCBI Taxonomy" id="45151"/>
    <lineage>
        <taxon>Eukaryota</taxon>
        <taxon>Fungi</taxon>
        <taxon>Dikarya</taxon>
        <taxon>Ascomycota</taxon>
        <taxon>Pezizomycotina</taxon>
        <taxon>Dothideomycetes</taxon>
        <taxon>Pleosporomycetidae</taxon>
        <taxon>Pleosporales</taxon>
        <taxon>Pleosporineae</taxon>
        <taxon>Pleosporaceae</taxon>
        <taxon>Pyrenophora</taxon>
    </lineage>
</organism>
<dbReference type="Proteomes" id="UP000249757">
    <property type="component" value="Unassembled WGS sequence"/>
</dbReference>
<feature type="domain" description="ERV/ALR sulfhydryl oxidase" evidence="8">
    <location>
        <begin position="65"/>
        <end position="172"/>
    </location>
</feature>
<dbReference type="GO" id="GO:0005739">
    <property type="term" value="C:mitochondrion"/>
    <property type="evidence" value="ECO:0007669"/>
    <property type="project" value="TreeGrafter"/>
</dbReference>
<feature type="transmembrane region" description="Helical" evidence="6">
    <location>
        <begin position="12"/>
        <end position="30"/>
    </location>
</feature>
<feature type="compositionally biased region" description="Basic and acidic residues" evidence="7">
    <location>
        <begin position="433"/>
        <end position="501"/>
    </location>
</feature>
<keyword evidence="5" id="KW-1015">Disulfide bond</keyword>
<dbReference type="FunFam" id="1.20.120.310:FF:000002">
    <property type="entry name" value="Sulfhydryl oxidase"/>
    <property type="match status" value="1"/>
</dbReference>
<accession>A0A922T3B0</accession>
<dbReference type="Gene3D" id="1.20.120.310">
    <property type="entry name" value="ERV/ALR sulfhydryl oxidase domain"/>
    <property type="match status" value="1"/>
</dbReference>
<comment type="caution">
    <text evidence="9">The sequence shown here is derived from an EMBL/GenBank/DDBJ whole genome shotgun (WGS) entry which is preliminary data.</text>
</comment>
<dbReference type="AlphaFoldDB" id="A0A922T3B0"/>